<comment type="caution">
    <text evidence="14">The sequence shown here is derived from an EMBL/GenBank/DDBJ whole genome shotgun (WGS) entry which is preliminary data.</text>
</comment>
<dbReference type="AlphaFoldDB" id="A0A4Q7PPI9"/>
<keyword evidence="11 13" id="KW-0472">Membrane</keyword>
<keyword evidence="10" id="KW-0406">Ion transport</keyword>
<dbReference type="GO" id="GO:0042910">
    <property type="term" value="F:xenobiotic transmembrane transporter activity"/>
    <property type="evidence" value="ECO:0007669"/>
    <property type="project" value="InterPro"/>
</dbReference>
<feature type="transmembrane region" description="Helical" evidence="13">
    <location>
        <begin position="391"/>
        <end position="412"/>
    </location>
</feature>
<keyword evidence="9 13" id="KW-1133">Transmembrane helix</keyword>
<feature type="transmembrane region" description="Helical" evidence="13">
    <location>
        <begin position="196"/>
        <end position="219"/>
    </location>
</feature>
<evidence type="ECO:0000256" key="9">
    <source>
        <dbReference type="ARBA" id="ARBA00022989"/>
    </source>
</evidence>
<dbReference type="EMBL" id="SGXF01000001">
    <property type="protein sequence ID" value="RZT02773.1"/>
    <property type="molecule type" value="Genomic_DNA"/>
</dbReference>
<dbReference type="Pfam" id="PF01554">
    <property type="entry name" value="MatE"/>
    <property type="match status" value="2"/>
</dbReference>
<dbReference type="GO" id="GO:0006811">
    <property type="term" value="P:monoatomic ion transport"/>
    <property type="evidence" value="ECO:0007669"/>
    <property type="project" value="UniProtKB-KW"/>
</dbReference>
<evidence type="ECO:0000256" key="2">
    <source>
        <dbReference type="ARBA" id="ARBA00004651"/>
    </source>
</evidence>
<dbReference type="Proteomes" id="UP000292927">
    <property type="component" value="Unassembled WGS sequence"/>
</dbReference>
<evidence type="ECO:0000256" key="8">
    <source>
        <dbReference type="ARBA" id="ARBA00022692"/>
    </source>
</evidence>
<evidence type="ECO:0000256" key="3">
    <source>
        <dbReference type="ARBA" id="ARBA00010199"/>
    </source>
</evidence>
<dbReference type="PANTHER" id="PTHR43298:SF2">
    <property type="entry name" value="FMN_FAD EXPORTER YEEO-RELATED"/>
    <property type="match status" value="1"/>
</dbReference>
<evidence type="ECO:0000256" key="5">
    <source>
        <dbReference type="ARBA" id="ARBA00022448"/>
    </source>
</evidence>
<evidence type="ECO:0000256" key="11">
    <source>
        <dbReference type="ARBA" id="ARBA00023136"/>
    </source>
</evidence>
<feature type="transmembrane region" description="Helical" evidence="13">
    <location>
        <begin position="285"/>
        <end position="307"/>
    </location>
</feature>
<keyword evidence="7" id="KW-1003">Cell membrane</keyword>
<feature type="transmembrane region" description="Helical" evidence="13">
    <location>
        <begin position="319"/>
        <end position="346"/>
    </location>
</feature>
<reference evidence="14 15" key="1">
    <citation type="submission" date="2019-02" db="EMBL/GenBank/DDBJ databases">
        <title>Genomic Encyclopedia of Type Strains, Phase IV (KMG-IV): sequencing the most valuable type-strain genomes for metagenomic binning, comparative biology and taxonomic classification.</title>
        <authorList>
            <person name="Goeker M."/>
        </authorList>
    </citation>
    <scope>NUCLEOTIDE SEQUENCE [LARGE SCALE GENOMIC DNA]</scope>
    <source>
        <strain evidence="14 15">DSM 29486</strain>
    </source>
</reference>
<feature type="transmembrane region" description="Helical" evidence="13">
    <location>
        <begin position="352"/>
        <end position="370"/>
    </location>
</feature>
<feature type="transmembrane region" description="Helical" evidence="13">
    <location>
        <begin position="141"/>
        <end position="162"/>
    </location>
</feature>
<accession>A0A4Q7PPI9</accession>
<evidence type="ECO:0000313" key="15">
    <source>
        <dbReference type="Proteomes" id="UP000292927"/>
    </source>
</evidence>
<evidence type="ECO:0000256" key="10">
    <source>
        <dbReference type="ARBA" id="ARBA00023065"/>
    </source>
</evidence>
<feature type="transmembrane region" description="Helical" evidence="13">
    <location>
        <begin position="418"/>
        <end position="438"/>
    </location>
</feature>
<dbReference type="PANTHER" id="PTHR43298">
    <property type="entry name" value="MULTIDRUG RESISTANCE PROTEIN NORM-RELATED"/>
    <property type="match status" value="1"/>
</dbReference>
<dbReference type="GO" id="GO:0015297">
    <property type="term" value="F:antiporter activity"/>
    <property type="evidence" value="ECO:0007669"/>
    <property type="project" value="UniProtKB-KW"/>
</dbReference>
<protein>
    <recommendedName>
        <fullName evidence="4">Probable multidrug resistance protein NorM</fullName>
    </recommendedName>
    <alternativeName>
        <fullName evidence="12">Multidrug-efflux transporter</fullName>
    </alternativeName>
</protein>
<feature type="transmembrane region" description="Helical" evidence="13">
    <location>
        <begin position="240"/>
        <end position="265"/>
    </location>
</feature>
<keyword evidence="5" id="KW-0813">Transport</keyword>
<sequence length="450" mass="48648">MSKSDSVRMTEGSVSGRILRFAFPVFCGNLFQQLYNVVDSVVVGNFVGEDALAAVSSAGNLIFLMVGLITGIFMGAGVVISRYYGARQEKMVERAVHTSVGFAVAASAVMTAAGLIFVPPILRMMGTPDSVLPNSILYFRIYFGGIGAVMLYNAANGIFQAVGDSRHPLYYLAVSSVVNVVLDLLFVAVFQMGVGGAALATVLSQAVCAVLAFARLGRIQEEYRVRWSKVRMEWAMLKEILRMGLPSGVQNSIIAFANIIVQTNINAFGAGAVAGCGSYSKLEGFAFLPITSFSLAMTTFIGQNLGAGEYERAKKGARFGILLSVLLAEAVAVVMYVFAGPLIGIFNSSPDTVAYGVLQIHTISIFYFLLSYSHCVSGILRGAGKAVIPMLVMIASWCVIRVSYITVITRFIHEIQAIFWAFPITWSISSLILMIYYFKADWIHGFAVKK</sequence>
<evidence type="ECO:0000256" key="6">
    <source>
        <dbReference type="ARBA" id="ARBA00022449"/>
    </source>
</evidence>
<gene>
    <name evidence="14" type="ORF">EV209_0898</name>
</gene>
<dbReference type="CDD" id="cd13138">
    <property type="entry name" value="MATE_yoeA_like"/>
    <property type="match status" value="1"/>
</dbReference>
<dbReference type="InterPro" id="IPR002528">
    <property type="entry name" value="MATE_fam"/>
</dbReference>
<feature type="transmembrane region" description="Helical" evidence="13">
    <location>
        <begin position="100"/>
        <end position="121"/>
    </location>
</feature>
<comment type="similarity">
    <text evidence="3">Belongs to the multi antimicrobial extrusion (MATE) (TC 2.A.66.1) family.</text>
</comment>
<evidence type="ECO:0000256" key="13">
    <source>
        <dbReference type="SAM" id="Phobius"/>
    </source>
</evidence>
<dbReference type="InterPro" id="IPR050222">
    <property type="entry name" value="MATE_MdtK"/>
</dbReference>
<proteinExistence type="inferred from homology"/>
<name>A0A4Q7PPI9_9FIRM</name>
<dbReference type="GO" id="GO:0005886">
    <property type="term" value="C:plasma membrane"/>
    <property type="evidence" value="ECO:0007669"/>
    <property type="project" value="UniProtKB-SubCell"/>
</dbReference>
<feature type="transmembrane region" description="Helical" evidence="13">
    <location>
        <begin position="58"/>
        <end position="80"/>
    </location>
</feature>
<feature type="transmembrane region" description="Helical" evidence="13">
    <location>
        <begin position="21"/>
        <end position="38"/>
    </location>
</feature>
<keyword evidence="6" id="KW-0050">Antiport</keyword>
<comment type="function">
    <text evidence="1">Multidrug efflux pump.</text>
</comment>
<keyword evidence="8 13" id="KW-0812">Transmembrane</keyword>
<keyword evidence="15" id="KW-1185">Reference proteome</keyword>
<evidence type="ECO:0000313" key="14">
    <source>
        <dbReference type="EMBL" id="RZT02773.1"/>
    </source>
</evidence>
<comment type="subcellular location">
    <subcellularLocation>
        <location evidence="2">Cell membrane</location>
        <topology evidence="2">Multi-pass membrane protein</topology>
    </subcellularLocation>
</comment>
<feature type="transmembrane region" description="Helical" evidence="13">
    <location>
        <begin position="169"/>
        <end position="190"/>
    </location>
</feature>
<evidence type="ECO:0000256" key="1">
    <source>
        <dbReference type="ARBA" id="ARBA00003408"/>
    </source>
</evidence>
<evidence type="ECO:0000256" key="7">
    <source>
        <dbReference type="ARBA" id="ARBA00022475"/>
    </source>
</evidence>
<evidence type="ECO:0000256" key="4">
    <source>
        <dbReference type="ARBA" id="ARBA00020268"/>
    </source>
</evidence>
<dbReference type="InterPro" id="IPR048279">
    <property type="entry name" value="MdtK-like"/>
</dbReference>
<organism evidence="14 15">
    <name type="scientific">Cuneatibacter caecimuris</name>
    <dbReference type="NCBI Taxonomy" id="1796618"/>
    <lineage>
        <taxon>Bacteria</taxon>
        <taxon>Bacillati</taxon>
        <taxon>Bacillota</taxon>
        <taxon>Clostridia</taxon>
        <taxon>Lachnospirales</taxon>
        <taxon>Lachnospiraceae</taxon>
        <taxon>Cuneatibacter</taxon>
    </lineage>
</organism>
<evidence type="ECO:0000256" key="12">
    <source>
        <dbReference type="ARBA" id="ARBA00031636"/>
    </source>
</evidence>
<dbReference type="PIRSF" id="PIRSF006603">
    <property type="entry name" value="DinF"/>
    <property type="match status" value="1"/>
</dbReference>
<dbReference type="NCBIfam" id="TIGR00797">
    <property type="entry name" value="matE"/>
    <property type="match status" value="1"/>
</dbReference>
<dbReference type="RefSeq" id="WP_207220568.1">
    <property type="nucleotide sequence ID" value="NZ_SGXF01000001.1"/>
</dbReference>